<gene>
    <name evidence="2" type="ORF">C4N25_08320</name>
</gene>
<dbReference type="InterPro" id="IPR010897">
    <property type="entry name" value="Spore_II_P"/>
</dbReference>
<name>A0A329TIB4_9FIRM</name>
<accession>A0A329TIB4</accession>
<evidence type="ECO:0000256" key="1">
    <source>
        <dbReference type="SAM" id="MobiDB-lite"/>
    </source>
</evidence>
<comment type="caution">
    <text evidence="2">The sequence shown here is derived from an EMBL/GenBank/DDBJ whole genome shotgun (WGS) entry which is preliminary data.</text>
</comment>
<protein>
    <submittedName>
        <fullName evidence="2">Stage II sporulation protein P</fullName>
    </submittedName>
</protein>
<evidence type="ECO:0000313" key="2">
    <source>
        <dbReference type="EMBL" id="RAW49501.1"/>
    </source>
</evidence>
<dbReference type="Pfam" id="PF07454">
    <property type="entry name" value="SpoIIP"/>
    <property type="match status" value="1"/>
</dbReference>
<feature type="compositionally biased region" description="Low complexity" evidence="1">
    <location>
        <begin position="74"/>
        <end position="88"/>
    </location>
</feature>
<dbReference type="EMBL" id="PRKZ01000005">
    <property type="protein sequence ID" value="RAW49501.1"/>
    <property type="molecule type" value="Genomic_DNA"/>
</dbReference>
<evidence type="ECO:0000313" key="3">
    <source>
        <dbReference type="Proteomes" id="UP000251634"/>
    </source>
</evidence>
<reference evidence="2 3" key="1">
    <citation type="submission" date="2018-02" db="EMBL/GenBank/DDBJ databases">
        <title>Complete genome sequencing of Faecalibacterium prausnitzii strains isolated from the human gut.</title>
        <authorList>
            <person name="Fitzgerald B.C."/>
            <person name="Shkoporov A.N."/>
            <person name="Ross P.R."/>
            <person name="Hill C."/>
        </authorList>
    </citation>
    <scope>NUCLEOTIDE SEQUENCE [LARGE SCALE GENOMIC DNA]</scope>
    <source>
        <strain evidence="2 3">APC942/8-14-2</strain>
    </source>
</reference>
<sequence length="375" mass="40007">MRQTERGGTERTGQLGAFLLALALLLVLTVFAHRVVLGLAAVIAGPLPAARTALSLSRKAMQETVPDETPGSIASEPAPESAPEAAAPANTGMESYLAALEADDARPADAGAVQEKTYPHGSGEKYIPCGGGSIKNNTRVPAAEVAAEITNPLPFAVEWNSPDPQILIMHTHATEDYRLSAGLWYRPGDGARSTDRSINMCAVGRVMADTLNAAGLNTLHDETLNDYPSYTGSYANSRAVVQQYLEKYPSIKIVLDVHRDAIETESGTRMAPVWAGSGAGEQAAQVMIICGCDNGGSVQLPNWRQNLRFAARWETAMEALYPGFTRPVLFSYRFYNQDLTTGSLLIEIGGHGNNLNEALRAGRLAANGLVEALRG</sequence>
<dbReference type="RefSeq" id="WP_112115684.1">
    <property type="nucleotide sequence ID" value="NZ_PRKZ01000005.1"/>
</dbReference>
<feature type="region of interest" description="Disordered" evidence="1">
    <location>
        <begin position="60"/>
        <end position="88"/>
    </location>
</feature>
<organism evidence="2 3">
    <name type="scientific">Faecalibacterium prausnitzii</name>
    <dbReference type="NCBI Taxonomy" id="853"/>
    <lineage>
        <taxon>Bacteria</taxon>
        <taxon>Bacillati</taxon>
        <taxon>Bacillota</taxon>
        <taxon>Clostridia</taxon>
        <taxon>Eubacteriales</taxon>
        <taxon>Oscillospiraceae</taxon>
        <taxon>Faecalibacterium</taxon>
    </lineage>
</organism>
<proteinExistence type="predicted"/>
<dbReference type="Proteomes" id="UP000251634">
    <property type="component" value="Unassembled WGS sequence"/>
</dbReference>
<dbReference type="AlphaFoldDB" id="A0A329TIB4"/>
<dbReference type="NCBIfam" id="TIGR02867">
    <property type="entry name" value="spore_II_P"/>
    <property type="match status" value="1"/>
</dbReference>